<dbReference type="RefSeq" id="WP_093921086.1">
    <property type="nucleotide sequence ID" value="NZ_FONW01000011.1"/>
</dbReference>
<reference evidence="2 3" key="1">
    <citation type="submission" date="2016-10" db="EMBL/GenBank/DDBJ databases">
        <authorList>
            <person name="de Groot N.N."/>
        </authorList>
    </citation>
    <scope>NUCLEOTIDE SEQUENCE [LARGE SCALE GENOMIC DNA]</scope>
    <source>
        <strain evidence="2 3">CGMCC 1.9156</strain>
    </source>
</reference>
<evidence type="ECO:0000259" key="1">
    <source>
        <dbReference type="PROSITE" id="PS51186"/>
    </source>
</evidence>
<dbReference type="STRING" id="655355.SAMN05216283_11178"/>
<dbReference type="PANTHER" id="PTHR41368:SF1">
    <property type="entry name" value="PROTEIN YGHO"/>
    <property type="match status" value="1"/>
</dbReference>
<protein>
    <recommendedName>
        <fullName evidence="1">N-acetyltransferase domain-containing protein</fullName>
    </recommendedName>
</protein>
<dbReference type="PANTHER" id="PTHR41368">
    <property type="entry name" value="PROTEIN YGHO"/>
    <property type="match status" value="1"/>
</dbReference>
<evidence type="ECO:0000313" key="3">
    <source>
        <dbReference type="Proteomes" id="UP000198964"/>
    </source>
</evidence>
<dbReference type="InterPro" id="IPR000182">
    <property type="entry name" value="GNAT_dom"/>
</dbReference>
<accession>A0A1I2K8N4</accession>
<dbReference type="GO" id="GO:0016747">
    <property type="term" value="F:acyltransferase activity, transferring groups other than amino-acyl groups"/>
    <property type="evidence" value="ECO:0007669"/>
    <property type="project" value="InterPro"/>
</dbReference>
<dbReference type="InterPro" id="IPR016181">
    <property type="entry name" value="Acyl_CoA_acyltransferase"/>
</dbReference>
<dbReference type="InterPro" id="IPR039968">
    <property type="entry name" value="BcerS-like"/>
</dbReference>
<keyword evidence="3" id="KW-1185">Reference proteome</keyword>
<dbReference type="Proteomes" id="UP000198964">
    <property type="component" value="Unassembled WGS sequence"/>
</dbReference>
<dbReference type="AlphaFoldDB" id="A0A1I2K8N4"/>
<proteinExistence type="predicted"/>
<dbReference type="EMBL" id="FONW01000011">
    <property type="protein sequence ID" value="SFF63485.1"/>
    <property type="molecule type" value="Genomic_DNA"/>
</dbReference>
<gene>
    <name evidence="2" type="ORF">SAMN05216283_11178</name>
</gene>
<evidence type="ECO:0000313" key="2">
    <source>
        <dbReference type="EMBL" id="SFF63485.1"/>
    </source>
</evidence>
<organism evidence="2 3">
    <name type="scientific">Sunxiuqinia elliptica</name>
    <dbReference type="NCBI Taxonomy" id="655355"/>
    <lineage>
        <taxon>Bacteria</taxon>
        <taxon>Pseudomonadati</taxon>
        <taxon>Bacteroidota</taxon>
        <taxon>Bacteroidia</taxon>
        <taxon>Marinilabiliales</taxon>
        <taxon>Prolixibacteraceae</taxon>
        <taxon>Sunxiuqinia</taxon>
    </lineage>
</organism>
<feature type="domain" description="N-acetyltransferase" evidence="1">
    <location>
        <begin position="202"/>
        <end position="378"/>
    </location>
</feature>
<dbReference type="PROSITE" id="PS51186">
    <property type="entry name" value="GNAT"/>
    <property type="match status" value="1"/>
</dbReference>
<name>A0A1I2K8N4_9BACT</name>
<sequence length="391" mass="46279">MQLKTVNNAETKKLFHKLPHLIYKNDKNWAAPLEMMVENTFSPQKNPSFQHGEAIRWVVVDDQNKPIGRIAAFVNYDKAKTFEQPTGGCGFFESIDDQEVANLLFDTARDWLKERGMEAMDGPVNFGENYMNWGLLVDGFMPQGYGMPYNAKYYQKLFENYGFKVYFEQYSYHLDYTVPFPERFWKIAGWVAQKPGYSFKHFDINNSEKFIKDFCHIYDEAWRFHEHFNPLDPQDLRDFLKDSKAVLDQEMIWFAYHDDEPIALFVMIPDINQILQRLNGKLNFINMLKFLYYKKTKVINRTRILIMGVVPKYQRSGVESAIFWHQEKLMKKKPQYTEIELSWAGDFNPKIVALYQSVGGKHVKTHYTMRYLFDRTKPFQRAPIIGAEKDQ</sequence>
<dbReference type="Gene3D" id="3.40.630.30">
    <property type="match status" value="1"/>
</dbReference>
<dbReference type="SUPFAM" id="SSF55729">
    <property type="entry name" value="Acyl-CoA N-acyltransferases (Nat)"/>
    <property type="match status" value="1"/>
</dbReference>